<dbReference type="Gene3D" id="3.30.70.330">
    <property type="match status" value="2"/>
</dbReference>
<dbReference type="CDD" id="cd00590">
    <property type="entry name" value="RRM_SF"/>
    <property type="match status" value="1"/>
</dbReference>
<dbReference type="GO" id="GO:0003723">
    <property type="term" value="F:RNA binding"/>
    <property type="evidence" value="ECO:0007669"/>
    <property type="project" value="UniProtKB-UniRule"/>
</dbReference>
<dbReference type="Proteomes" id="UP001153636">
    <property type="component" value="Chromosome 11"/>
</dbReference>
<dbReference type="InterPro" id="IPR000504">
    <property type="entry name" value="RRM_dom"/>
</dbReference>
<protein>
    <recommendedName>
        <fullName evidence="4">RRM domain-containing protein</fullName>
    </recommendedName>
</protein>
<evidence type="ECO:0000256" key="3">
    <source>
        <dbReference type="SAM" id="MobiDB-lite"/>
    </source>
</evidence>
<evidence type="ECO:0000256" key="1">
    <source>
        <dbReference type="ARBA" id="ARBA00022884"/>
    </source>
</evidence>
<evidence type="ECO:0000259" key="4">
    <source>
        <dbReference type="PROSITE" id="PS50102"/>
    </source>
</evidence>
<sequence length="460" mass="53057">MATEGTFFDITLHKMICSKGDFSSMYDISHVNGQIMATLKRVNHYQRGTEIFIKHLESDVLLQDILEFVFPMGQIYQIRILLEFSGHCRGYCYVNFFEVESARRAMMVLCGLKVKNTPVVVKMSFDNNRLEIANISKEHTAEEVFQELSKIIGNGLQEIFFISSKDMKKDRLNCILTFNTHKNALEARKRLFNGLELFGEHVMIDWAIPEEKIKSKRVYFEVPLPKLTKPDLYEELIKVIKPKHILNIFLQNGVGYVTFENETVAFDSFKLLKNIKLFGHDFKLSFRKFYPRLPNMATSSSLSECSECSDNQTSEDRISGSYDSINHENNNSSEASGCSSFSSNESPIMPVMTTHVSQHPFMLRTVPNSPVVSLHQDIPRYVQNSHIMVNYGMPVSAPEHYQICGVPYPSPCDCWVSQYPNQNHFVEQPIRMVQLNTGIHSMPVNFFQMTQDFYKHFHQQ</sequence>
<feature type="compositionally biased region" description="Low complexity" evidence="3">
    <location>
        <begin position="299"/>
        <end position="309"/>
    </location>
</feature>
<keyword evidence="1 2" id="KW-0694">RNA-binding</keyword>
<name>A0A9P0G860_9CUCU</name>
<proteinExistence type="predicted"/>
<dbReference type="OrthoDB" id="3800936at2759"/>
<reference evidence="5" key="1">
    <citation type="submission" date="2022-01" db="EMBL/GenBank/DDBJ databases">
        <authorList>
            <person name="King R."/>
        </authorList>
    </citation>
    <scope>NUCLEOTIDE SEQUENCE</scope>
</reference>
<dbReference type="SUPFAM" id="SSF54928">
    <property type="entry name" value="RNA-binding domain, RBD"/>
    <property type="match status" value="2"/>
</dbReference>
<feature type="domain" description="RRM" evidence="4">
    <location>
        <begin position="49"/>
        <end position="126"/>
    </location>
</feature>
<evidence type="ECO:0000313" key="5">
    <source>
        <dbReference type="EMBL" id="CAH1101511.1"/>
    </source>
</evidence>
<feature type="compositionally biased region" description="Low complexity" evidence="3">
    <location>
        <begin position="328"/>
        <end position="342"/>
    </location>
</feature>
<dbReference type="InterPro" id="IPR012677">
    <property type="entry name" value="Nucleotide-bd_a/b_plait_sf"/>
</dbReference>
<accession>A0A9P0G860</accession>
<dbReference type="EMBL" id="OV651823">
    <property type="protein sequence ID" value="CAH1101511.1"/>
    <property type="molecule type" value="Genomic_DNA"/>
</dbReference>
<gene>
    <name evidence="5" type="ORF">PSYICH_LOCUS2546</name>
</gene>
<dbReference type="Pfam" id="PF00076">
    <property type="entry name" value="RRM_1"/>
    <property type="match status" value="1"/>
</dbReference>
<evidence type="ECO:0000313" key="6">
    <source>
        <dbReference type="Proteomes" id="UP001153636"/>
    </source>
</evidence>
<dbReference type="PROSITE" id="PS50102">
    <property type="entry name" value="RRM"/>
    <property type="match status" value="1"/>
</dbReference>
<dbReference type="SMART" id="SM00360">
    <property type="entry name" value="RRM"/>
    <property type="match status" value="2"/>
</dbReference>
<organism evidence="5 6">
    <name type="scientific">Psylliodes chrysocephalus</name>
    <dbReference type="NCBI Taxonomy" id="3402493"/>
    <lineage>
        <taxon>Eukaryota</taxon>
        <taxon>Metazoa</taxon>
        <taxon>Ecdysozoa</taxon>
        <taxon>Arthropoda</taxon>
        <taxon>Hexapoda</taxon>
        <taxon>Insecta</taxon>
        <taxon>Pterygota</taxon>
        <taxon>Neoptera</taxon>
        <taxon>Endopterygota</taxon>
        <taxon>Coleoptera</taxon>
        <taxon>Polyphaga</taxon>
        <taxon>Cucujiformia</taxon>
        <taxon>Chrysomeloidea</taxon>
        <taxon>Chrysomelidae</taxon>
        <taxon>Galerucinae</taxon>
        <taxon>Alticini</taxon>
        <taxon>Psylliodes</taxon>
    </lineage>
</organism>
<dbReference type="PANTHER" id="PTHR21245">
    <property type="entry name" value="HETEROGENEOUS NUCLEAR RIBONUCLEOPROTEIN"/>
    <property type="match status" value="1"/>
</dbReference>
<dbReference type="InterPro" id="IPR035979">
    <property type="entry name" value="RBD_domain_sf"/>
</dbReference>
<dbReference type="AlphaFoldDB" id="A0A9P0G860"/>
<evidence type="ECO:0000256" key="2">
    <source>
        <dbReference type="PROSITE-ProRule" id="PRU00176"/>
    </source>
</evidence>
<feature type="region of interest" description="Disordered" evidence="3">
    <location>
        <begin position="298"/>
        <end position="342"/>
    </location>
</feature>
<keyword evidence="6" id="KW-1185">Reference proteome</keyword>